<evidence type="ECO:0000256" key="2">
    <source>
        <dbReference type="ARBA" id="ARBA00022741"/>
    </source>
</evidence>
<evidence type="ECO:0000256" key="1">
    <source>
        <dbReference type="ARBA" id="ARBA00022598"/>
    </source>
</evidence>
<dbReference type="GO" id="GO:0046872">
    <property type="term" value="F:metal ion binding"/>
    <property type="evidence" value="ECO:0007669"/>
    <property type="project" value="InterPro"/>
</dbReference>
<dbReference type="Gene3D" id="3.30.470.20">
    <property type="entry name" value="ATP-grasp fold, B domain"/>
    <property type="match status" value="1"/>
</dbReference>
<evidence type="ECO:0000256" key="3">
    <source>
        <dbReference type="ARBA" id="ARBA00022840"/>
    </source>
</evidence>
<comment type="caution">
    <text evidence="6">The sequence shown here is derived from an EMBL/GenBank/DDBJ whole genome shotgun (WGS) entry which is preliminary data.</text>
</comment>
<protein>
    <submittedName>
        <fullName evidence="6">Acetate--CoA ligase family protein</fullName>
    </submittedName>
</protein>
<keyword evidence="1 6" id="KW-0436">Ligase</keyword>
<dbReference type="SUPFAM" id="SSF56059">
    <property type="entry name" value="Glutathione synthetase ATP-binding domain-like"/>
    <property type="match status" value="1"/>
</dbReference>
<dbReference type="InterPro" id="IPR051538">
    <property type="entry name" value="Acyl-CoA_Synth/Transferase"/>
</dbReference>
<dbReference type="GO" id="GO:0016874">
    <property type="term" value="F:ligase activity"/>
    <property type="evidence" value="ECO:0007669"/>
    <property type="project" value="UniProtKB-KW"/>
</dbReference>
<organism evidence="6 7">
    <name type="scientific">Candidatus Desulfacyla euxinica</name>
    <dbReference type="NCBI Taxonomy" id="2841693"/>
    <lineage>
        <taxon>Bacteria</taxon>
        <taxon>Deltaproteobacteria</taxon>
        <taxon>Candidatus Desulfacyla</taxon>
    </lineage>
</organism>
<accession>A0A8J6T2E5</accession>
<dbReference type="Proteomes" id="UP000650524">
    <property type="component" value="Unassembled WGS sequence"/>
</dbReference>
<dbReference type="InterPro" id="IPR011761">
    <property type="entry name" value="ATP-grasp"/>
</dbReference>
<reference evidence="6 7" key="1">
    <citation type="submission" date="2020-08" db="EMBL/GenBank/DDBJ databases">
        <title>Bridging the membrane lipid divide: bacteria of the FCB group superphylum have the potential to synthesize archaeal ether lipids.</title>
        <authorList>
            <person name="Villanueva L."/>
            <person name="Von Meijenfeldt F.A.B."/>
            <person name="Westbye A.B."/>
            <person name="Yadav S."/>
            <person name="Hopmans E.C."/>
            <person name="Dutilh B.E."/>
            <person name="Sinninghe Damste J.S."/>
        </authorList>
    </citation>
    <scope>NUCLEOTIDE SEQUENCE [LARGE SCALE GENOMIC DNA]</scope>
    <source>
        <strain evidence="6">NIOZ-UU27</strain>
    </source>
</reference>
<dbReference type="PANTHER" id="PTHR43334">
    <property type="entry name" value="ACETATE--COA LIGASE [ADP-FORMING]"/>
    <property type="match status" value="1"/>
</dbReference>
<dbReference type="AlphaFoldDB" id="A0A8J6T2E5"/>
<feature type="non-terminal residue" evidence="6">
    <location>
        <position position="70"/>
    </location>
</feature>
<evidence type="ECO:0000313" key="7">
    <source>
        <dbReference type="Proteomes" id="UP000650524"/>
    </source>
</evidence>
<keyword evidence="2 4" id="KW-0547">Nucleotide-binding</keyword>
<evidence type="ECO:0000256" key="4">
    <source>
        <dbReference type="PROSITE-ProRule" id="PRU00409"/>
    </source>
</evidence>
<evidence type="ECO:0000313" key="6">
    <source>
        <dbReference type="EMBL" id="MBC8176720.1"/>
    </source>
</evidence>
<feature type="domain" description="ATP-grasp" evidence="5">
    <location>
        <begin position="24"/>
        <end position="60"/>
    </location>
</feature>
<dbReference type="Pfam" id="PF13549">
    <property type="entry name" value="ATP-grasp_5"/>
    <property type="match status" value="1"/>
</dbReference>
<dbReference type="PANTHER" id="PTHR43334:SF1">
    <property type="entry name" value="3-HYDROXYPROPIONATE--COA LIGASE [ADP-FORMING]"/>
    <property type="match status" value="1"/>
</dbReference>
<dbReference type="GO" id="GO:0005524">
    <property type="term" value="F:ATP binding"/>
    <property type="evidence" value="ECO:0007669"/>
    <property type="project" value="UniProtKB-UniRule"/>
</dbReference>
<evidence type="ECO:0000259" key="5">
    <source>
        <dbReference type="PROSITE" id="PS50975"/>
    </source>
</evidence>
<keyword evidence="3 4" id="KW-0067">ATP-binding</keyword>
<dbReference type="EMBL" id="JACNJD010000158">
    <property type="protein sequence ID" value="MBC8176720.1"/>
    <property type="molecule type" value="Genomic_DNA"/>
</dbReference>
<name>A0A8J6T2E5_9DELT</name>
<gene>
    <name evidence="6" type="ORF">H8E19_04890</name>
</gene>
<sequence>MKHRELIEQALETGHGALNEADSKRLLSVYGIPVIDEAVCVDPDEAATRADEIGFPVVLKGLGPKLTHKT</sequence>
<dbReference type="PROSITE" id="PS50975">
    <property type="entry name" value="ATP_GRASP"/>
    <property type="match status" value="1"/>
</dbReference>
<proteinExistence type="predicted"/>
<dbReference type="InterPro" id="IPR013815">
    <property type="entry name" value="ATP_grasp_subdomain_1"/>
</dbReference>
<dbReference type="Gene3D" id="3.30.1490.20">
    <property type="entry name" value="ATP-grasp fold, A domain"/>
    <property type="match status" value="1"/>
</dbReference>